<evidence type="ECO:0000256" key="8">
    <source>
        <dbReference type="RuleBase" id="RU363032"/>
    </source>
</evidence>
<comment type="similarity">
    <text evidence="6">In the C-terminal section; belongs to the OsmX family.</text>
</comment>
<evidence type="ECO:0000256" key="5">
    <source>
        <dbReference type="ARBA" id="ARBA00023136"/>
    </source>
</evidence>
<sequence>MNDKSNLWDFVASHWEKLLGQTGQHIGLTFMSISLAIIIGVPTGILISRKRNLSPPILGFAGVLQTIPSLALLGLLIPVLGIGAKPAIAALFLYGLLPIIRNTYTGITNIDPEIKEAASGLGMSYRQSLLKVELPLAMPVILAGIRIATIVNVGVATLAAYIAAGGLGEFIFGGISLNNTTMMLAGAIPAAILALLFDFVLSRLQKIRFRKIAGIFSIMAAIVLLSGFYIIPSIDRSKLLAGFTPEFMGRADGYVGLKQVYGLNIPTVVINDAVMYKAIYEKKLDVVSGYGTDGRIDAYQLVSLEDDRKIFPPYYAAPIIKEQTLRRFPELEPVLNLLAGRINDSIMTSLNYQVDYKHREPADVAREFLEKQNLYKPPRPVRKNTIRIGSKVFDEQYILASLYTQLIRGYTDLDVSPKTGLGGTKICFDALMNDQIDLYPEYTGTGLTVMLQADSATVRRLGADKEAVYDYVQTAFNEQYQVKWLKPVGFNNTYAVMMRKEDVQRLGIRTISDLSGYLNVQK</sequence>
<comment type="similarity">
    <text evidence="7">In the N-terminal section; belongs to the binding-protein-dependent transport system permease family.</text>
</comment>
<evidence type="ECO:0000259" key="9">
    <source>
        <dbReference type="PROSITE" id="PS50928"/>
    </source>
</evidence>
<evidence type="ECO:0000256" key="6">
    <source>
        <dbReference type="ARBA" id="ARBA00035642"/>
    </source>
</evidence>
<dbReference type="Pfam" id="PF00528">
    <property type="entry name" value="BPD_transp_1"/>
    <property type="match status" value="1"/>
</dbReference>
<dbReference type="OrthoDB" id="9801163at2"/>
<feature type="transmembrane region" description="Helical" evidence="8">
    <location>
        <begin position="213"/>
        <end position="231"/>
    </location>
</feature>
<dbReference type="EMBL" id="FOQO01000016">
    <property type="protein sequence ID" value="SFJ93086.1"/>
    <property type="molecule type" value="Genomic_DNA"/>
</dbReference>
<evidence type="ECO:0000256" key="1">
    <source>
        <dbReference type="ARBA" id="ARBA00004651"/>
    </source>
</evidence>
<dbReference type="InterPro" id="IPR035906">
    <property type="entry name" value="MetI-like_sf"/>
</dbReference>
<feature type="domain" description="ABC transmembrane type-1" evidence="9">
    <location>
        <begin position="22"/>
        <end position="201"/>
    </location>
</feature>
<keyword evidence="5 8" id="KW-0472">Membrane</keyword>
<comment type="similarity">
    <text evidence="8">Belongs to the binding-protein-dependent transport system permease family.</text>
</comment>
<name>A0A1I3VFD2_9SPHI</name>
<feature type="transmembrane region" description="Helical" evidence="8">
    <location>
        <begin position="182"/>
        <end position="201"/>
    </location>
</feature>
<feature type="transmembrane region" description="Helical" evidence="8">
    <location>
        <begin position="25"/>
        <end position="45"/>
    </location>
</feature>
<dbReference type="PANTHER" id="PTHR30177">
    <property type="entry name" value="GLYCINE BETAINE/L-PROLINE TRANSPORT SYSTEM PERMEASE PROTEIN PROW"/>
    <property type="match status" value="1"/>
</dbReference>
<dbReference type="InterPro" id="IPR000515">
    <property type="entry name" value="MetI-like"/>
</dbReference>
<reference evidence="10 11" key="1">
    <citation type="submission" date="2016-10" db="EMBL/GenBank/DDBJ databases">
        <authorList>
            <person name="de Groot N.N."/>
        </authorList>
    </citation>
    <scope>NUCLEOTIDE SEQUENCE [LARGE SCALE GENOMIC DNA]</scope>
    <source>
        <strain evidence="10 11">RK1</strain>
    </source>
</reference>
<keyword evidence="4 8" id="KW-1133">Transmembrane helix</keyword>
<keyword evidence="11" id="KW-1185">Reference proteome</keyword>
<evidence type="ECO:0000313" key="10">
    <source>
        <dbReference type="EMBL" id="SFJ93086.1"/>
    </source>
</evidence>
<dbReference type="FunFam" id="1.10.3720.10:FF:000001">
    <property type="entry name" value="Glycine betaine ABC transporter, permease"/>
    <property type="match status" value="1"/>
</dbReference>
<gene>
    <name evidence="10" type="ORF">SAMN05444682_11663</name>
</gene>
<evidence type="ECO:0000313" key="11">
    <source>
        <dbReference type="Proteomes" id="UP000198670"/>
    </source>
</evidence>
<dbReference type="SUPFAM" id="SSF161098">
    <property type="entry name" value="MetI-like"/>
    <property type="match status" value="1"/>
</dbReference>
<keyword evidence="2 8" id="KW-0813">Transport</keyword>
<dbReference type="SUPFAM" id="SSF53850">
    <property type="entry name" value="Periplasmic binding protein-like II"/>
    <property type="match status" value="2"/>
</dbReference>
<feature type="transmembrane region" description="Helical" evidence="8">
    <location>
        <begin position="57"/>
        <end position="77"/>
    </location>
</feature>
<evidence type="ECO:0000256" key="2">
    <source>
        <dbReference type="ARBA" id="ARBA00022448"/>
    </source>
</evidence>
<evidence type="ECO:0000256" key="3">
    <source>
        <dbReference type="ARBA" id="ARBA00022692"/>
    </source>
</evidence>
<comment type="subcellular location">
    <subcellularLocation>
        <location evidence="1 8">Cell membrane</location>
        <topology evidence="1 8">Multi-pass membrane protein</topology>
    </subcellularLocation>
</comment>
<dbReference type="AlphaFoldDB" id="A0A1I3VFD2"/>
<dbReference type="RefSeq" id="WP_090632369.1">
    <property type="nucleotide sequence ID" value="NZ_FOQO01000016.1"/>
</dbReference>
<protein>
    <submittedName>
        <fullName evidence="10">Osmoprotectant transport system permease protein</fullName>
    </submittedName>
</protein>
<dbReference type="GO" id="GO:0022857">
    <property type="term" value="F:transmembrane transporter activity"/>
    <property type="evidence" value="ECO:0007669"/>
    <property type="project" value="InterPro"/>
</dbReference>
<dbReference type="GO" id="GO:0031460">
    <property type="term" value="P:glycine betaine transport"/>
    <property type="evidence" value="ECO:0007669"/>
    <property type="project" value="UniProtKB-ARBA"/>
</dbReference>
<dbReference type="Gene3D" id="3.40.190.10">
    <property type="entry name" value="Periplasmic binding protein-like II"/>
    <property type="match status" value="2"/>
</dbReference>
<accession>A0A1I3VFD2</accession>
<keyword evidence="3 8" id="KW-0812">Transmembrane</keyword>
<evidence type="ECO:0000256" key="4">
    <source>
        <dbReference type="ARBA" id="ARBA00022989"/>
    </source>
</evidence>
<dbReference type="STRING" id="1477437.SAMN05444682_11663"/>
<feature type="transmembrane region" description="Helical" evidence="8">
    <location>
        <begin position="136"/>
        <end position="162"/>
    </location>
</feature>
<organism evidence="10 11">
    <name type="scientific">Parapedobacter indicus</name>
    <dbReference type="NCBI Taxonomy" id="1477437"/>
    <lineage>
        <taxon>Bacteria</taxon>
        <taxon>Pseudomonadati</taxon>
        <taxon>Bacteroidota</taxon>
        <taxon>Sphingobacteriia</taxon>
        <taxon>Sphingobacteriales</taxon>
        <taxon>Sphingobacteriaceae</taxon>
        <taxon>Parapedobacter</taxon>
    </lineage>
</organism>
<dbReference type="Proteomes" id="UP000198670">
    <property type="component" value="Unassembled WGS sequence"/>
</dbReference>
<dbReference type="InterPro" id="IPR007210">
    <property type="entry name" value="ABC_Gly_betaine_transp_sub-bd"/>
</dbReference>
<dbReference type="InterPro" id="IPR051204">
    <property type="entry name" value="ABC_transp_perm/SBD"/>
</dbReference>
<dbReference type="PROSITE" id="PS50928">
    <property type="entry name" value="ABC_TM1"/>
    <property type="match status" value="1"/>
</dbReference>
<feature type="transmembrane region" description="Helical" evidence="8">
    <location>
        <begin position="83"/>
        <end position="100"/>
    </location>
</feature>
<dbReference type="Pfam" id="PF04069">
    <property type="entry name" value="OpuAC"/>
    <property type="match status" value="2"/>
</dbReference>
<dbReference type="GO" id="GO:0043190">
    <property type="term" value="C:ATP-binding cassette (ABC) transporter complex"/>
    <property type="evidence" value="ECO:0007669"/>
    <property type="project" value="InterPro"/>
</dbReference>
<dbReference type="PANTHER" id="PTHR30177:SF4">
    <property type="entry name" value="OSMOPROTECTANT IMPORT PERMEASE PROTEIN OSMW"/>
    <property type="match status" value="1"/>
</dbReference>
<dbReference type="Gene3D" id="1.10.3720.10">
    <property type="entry name" value="MetI-like"/>
    <property type="match status" value="1"/>
</dbReference>
<proteinExistence type="inferred from homology"/>
<evidence type="ECO:0000256" key="7">
    <source>
        <dbReference type="ARBA" id="ARBA00035652"/>
    </source>
</evidence>